<dbReference type="GO" id="GO:0016787">
    <property type="term" value="F:hydrolase activity"/>
    <property type="evidence" value="ECO:0007669"/>
    <property type="project" value="UniProtKB-KW"/>
</dbReference>
<accession>A0A2I0A8T0</accession>
<dbReference type="EMBL" id="KZ452012">
    <property type="protein sequence ID" value="PKA51960.1"/>
    <property type="molecule type" value="Genomic_DNA"/>
</dbReference>
<dbReference type="InterPro" id="IPR036875">
    <property type="entry name" value="Znf_CCHC_sf"/>
</dbReference>
<protein>
    <submittedName>
        <fullName evidence="4">Retrovirus-related Pol polyprotein from transposon TNT 1-94</fullName>
        <ecNumber evidence="4">3.1.13.-</ecNumber>
    </submittedName>
</protein>
<evidence type="ECO:0000256" key="2">
    <source>
        <dbReference type="SAM" id="MobiDB-lite"/>
    </source>
</evidence>
<dbReference type="SUPFAM" id="SSF57756">
    <property type="entry name" value="Retrovirus zinc finger-like domains"/>
    <property type="match status" value="1"/>
</dbReference>
<gene>
    <name evidence="4" type="ORF">AXF42_Ash008189</name>
</gene>
<feature type="region of interest" description="Disordered" evidence="2">
    <location>
        <begin position="139"/>
        <end position="178"/>
    </location>
</feature>
<dbReference type="GO" id="GO:0003676">
    <property type="term" value="F:nucleic acid binding"/>
    <property type="evidence" value="ECO:0007669"/>
    <property type="project" value="InterPro"/>
</dbReference>
<keyword evidence="1" id="KW-0863">Zinc-finger</keyword>
<dbReference type="SMART" id="SM00343">
    <property type="entry name" value="ZnF_C2HC"/>
    <property type="match status" value="1"/>
</dbReference>
<dbReference type="Pfam" id="PF00098">
    <property type="entry name" value="zf-CCHC"/>
    <property type="match status" value="1"/>
</dbReference>
<dbReference type="Pfam" id="PF14223">
    <property type="entry name" value="Retrotran_gag_2"/>
    <property type="match status" value="1"/>
</dbReference>
<dbReference type="OrthoDB" id="418757at2759"/>
<reference evidence="4 5" key="1">
    <citation type="journal article" date="2017" name="Nature">
        <title>The Apostasia genome and the evolution of orchids.</title>
        <authorList>
            <person name="Zhang G.Q."/>
            <person name="Liu K.W."/>
            <person name="Li Z."/>
            <person name="Lohaus R."/>
            <person name="Hsiao Y.Y."/>
            <person name="Niu S.C."/>
            <person name="Wang J.Y."/>
            <person name="Lin Y.C."/>
            <person name="Xu Q."/>
            <person name="Chen L.J."/>
            <person name="Yoshida K."/>
            <person name="Fujiwara S."/>
            <person name="Wang Z.W."/>
            <person name="Zhang Y.Q."/>
            <person name="Mitsuda N."/>
            <person name="Wang M."/>
            <person name="Liu G.H."/>
            <person name="Pecoraro L."/>
            <person name="Huang H.X."/>
            <person name="Xiao X.J."/>
            <person name="Lin M."/>
            <person name="Wu X.Y."/>
            <person name="Wu W.L."/>
            <person name="Chen Y.Y."/>
            <person name="Chang S.B."/>
            <person name="Sakamoto S."/>
            <person name="Ohme-Takagi M."/>
            <person name="Yagi M."/>
            <person name="Zeng S.J."/>
            <person name="Shen C.Y."/>
            <person name="Yeh C.M."/>
            <person name="Luo Y.B."/>
            <person name="Tsai W.C."/>
            <person name="Van de Peer Y."/>
            <person name="Liu Z.J."/>
        </authorList>
    </citation>
    <scope>NUCLEOTIDE SEQUENCE [LARGE SCALE GENOMIC DNA]</scope>
    <source>
        <strain evidence="5">cv. Shenzhen</strain>
        <tissue evidence="4">Stem</tissue>
    </source>
</reference>
<dbReference type="PROSITE" id="PS50158">
    <property type="entry name" value="ZF_CCHC"/>
    <property type="match status" value="1"/>
</dbReference>
<dbReference type="GO" id="GO:0008270">
    <property type="term" value="F:zinc ion binding"/>
    <property type="evidence" value="ECO:0007669"/>
    <property type="project" value="UniProtKB-KW"/>
</dbReference>
<dbReference type="InterPro" id="IPR001878">
    <property type="entry name" value="Znf_CCHC"/>
</dbReference>
<sequence>MDCQALGMISLTLARNVAFNIVNEKTTSGLMKALCNMYEKPSALNKIYLMHHLFNLKMTEGSSITDHINEFNIITTQLSSVDINFDDEVNALILLFSLPESWSTTVTAVSSSSGQKKMKLQEIRELILSEDIRKRESGESLGTVLHTDGGRSRSFQKNQTSRSKSKRRNKLRPPNDKVCWNCGRKGHLKRNCKISKKESWSQDEEKSMNATIKENLNALVLSVDSPIES</sequence>
<dbReference type="Proteomes" id="UP000236161">
    <property type="component" value="Unassembled WGS sequence"/>
</dbReference>
<proteinExistence type="predicted"/>
<dbReference type="Gene3D" id="4.10.60.10">
    <property type="entry name" value="Zinc finger, CCHC-type"/>
    <property type="match status" value="1"/>
</dbReference>
<keyword evidence="5" id="KW-1185">Reference proteome</keyword>
<dbReference type="EC" id="3.1.13.-" evidence="4"/>
<keyword evidence="4" id="KW-0378">Hydrolase</keyword>
<name>A0A2I0A8T0_9ASPA</name>
<evidence type="ECO:0000256" key="1">
    <source>
        <dbReference type="PROSITE-ProRule" id="PRU00047"/>
    </source>
</evidence>
<keyword evidence="1" id="KW-0479">Metal-binding</keyword>
<keyword evidence="1" id="KW-0862">Zinc</keyword>
<evidence type="ECO:0000313" key="5">
    <source>
        <dbReference type="Proteomes" id="UP000236161"/>
    </source>
</evidence>
<dbReference type="AlphaFoldDB" id="A0A2I0A8T0"/>
<feature type="domain" description="CCHC-type" evidence="3">
    <location>
        <begin position="179"/>
        <end position="193"/>
    </location>
</feature>
<organism evidence="4 5">
    <name type="scientific">Apostasia shenzhenica</name>
    <dbReference type="NCBI Taxonomy" id="1088818"/>
    <lineage>
        <taxon>Eukaryota</taxon>
        <taxon>Viridiplantae</taxon>
        <taxon>Streptophyta</taxon>
        <taxon>Embryophyta</taxon>
        <taxon>Tracheophyta</taxon>
        <taxon>Spermatophyta</taxon>
        <taxon>Magnoliopsida</taxon>
        <taxon>Liliopsida</taxon>
        <taxon>Asparagales</taxon>
        <taxon>Orchidaceae</taxon>
        <taxon>Apostasioideae</taxon>
        <taxon>Apostasia</taxon>
    </lineage>
</organism>
<evidence type="ECO:0000313" key="4">
    <source>
        <dbReference type="EMBL" id="PKA51960.1"/>
    </source>
</evidence>
<evidence type="ECO:0000259" key="3">
    <source>
        <dbReference type="PROSITE" id="PS50158"/>
    </source>
</evidence>